<evidence type="ECO:0000256" key="1">
    <source>
        <dbReference type="ARBA" id="ARBA00000085"/>
    </source>
</evidence>
<feature type="domain" description="PAS" evidence="6">
    <location>
        <begin position="154"/>
        <end position="229"/>
    </location>
</feature>
<dbReference type="Pfam" id="PF13426">
    <property type="entry name" value="PAS_9"/>
    <property type="match status" value="1"/>
</dbReference>
<gene>
    <name evidence="8" type="ORF">NEF87_002158</name>
</gene>
<reference evidence="8" key="1">
    <citation type="submission" date="2022-09" db="EMBL/GenBank/DDBJ databases">
        <title>Actin cytoskeleton and complex cell architecture in an #Asgard archaeon.</title>
        <authorList>
            <person name="Ponce Toledo R.I."/>
            <person name="Schleper C."/>
            <person name="Rodrigues Oliveira T."/>
            <person name="Wollweber F."/>
            <person name="Xu J."/>
            <person name="Rittmann S."/>
            <person name="Klingl A."/>
            <person name="Pilhofer M."/>
        </authorList>
    </citation>
    <scope>NUCLEOTIDE SEQUENCE</scope>
    <source>
        <strain evidence="8">B-35</strain>
    </source>
</reference>
<dbReference type="SMART" id="SM00086">
    <property type="entry name" value="PAC"/>
    <property type="match status" value="2"/>
</dbReference>
<dbReference type="Proteomes" id="UP001208689">
    <property type="component" value="Chromosome"/>
</dbReference>
<dbReference type="PANTHER" id="PTHR43304:SF1">
    <property type="entry name" value="PAC DOMAIN-CONTAINING PROTEIN"/>
    <property type="match status" value="1"/>
</dbReference>
<dbReference type="Gene3D" id="3.30.450.20">
    <property type="entry name" value="PAS domain"/>
    <property type="match status" value="2"/>
</dbReference>
<keyword evidence="3" id="KW-0597">Phosphoprotein</keyword>
<dbReference type="PANTHER" id="PTHR43304">
    <property type="entry name" value="PHYTOCHROME-LIKE PROTEIN CPH1"/>
    <property type="match status" value="1"/>
</dbReference>
<dbReference type="EMBL" id="CP104013">
    <property type="protein sequence ID" value="UYP45873.1"/>
    <property type="molecule type" value="Genomic_DNA"/>
</dbReference>
<evidence type="ECO:0000313" key="8">
    <source>
        <dbReference type="EMBL" id="UYP45873.1"/>
    </source>
</evidence>
<evidence type="ECO:0000259" key="6">
    <source>
        <dbReference type="PROSITE" id="PS50112"/>
    </source>
</evidence>
<dbReference type="InterPro" id="IPR052162">
    <property type="entry name" value="Sensor_kinase/Photoreceptor"/>
</dbReference>
<feature type="domain" description="PAC" evidence="7">
    <location>
        <begin position="230"/>
        <end position="285"/>
    </location>
</feature>
<feature type="domain" description="PAS" evidence="6">
    <location>
        <begin position="301"/>
        <end position="357"/>
    </location>
</feature>
<dbReference type="InterPro" id="IPR035965">
    <property type="entry name" value="PAS-like_dom_sf"/>
</dbReference>
<dbReference type="NCBIfam" id="TIGR00229">
    <property type="entry name" value="sensory_box"/>
    <property type="match status" value="2"/>
</dbReference>
<comment type="catalytic activity">
    <reaction evidence="1">
        <text>ATP + protein L-histidine = ADP + protein N-phospho-L-histidine.</text>
        <dbReference type="EC" id="2.7.13.3"/>
    </reaction>
</comment>
<evidence type="ECO:0000259" key="7">
    <source>
        <dbReference type="PROSITE" id="PS50113"/>
    </source>
</evidence>
<evidence type="ECO:0000256" key="5">
    <source>
        <dbReference type="ARBA" id="ARBA00022777"/>
    </source>
</evidence>
<evidence type="ECO:0000256" key="2">
    <source>
        <dbReference type="ARBA" id="ARBA00012438"/>
    </source>
</evidence>
<dbReference type="InterPro" id="IPR001610">
    <property type="entry name" value="PAC"/>
</dbReference>
<sequence length="423" mass="48996">MQFDHSNILITLGKFDDYKGPICLNVQDSEGCTFCEDTCNHISSKIIIDALSLNKKNLFFEERNSFYQATNFLIQNPQVRGNFDKYSLIFKLNKDIGKIRTDLLMRIRNDFIDEIKMSNGIDITEFASQFCSKWEERLKTLKYVTEFEEERLRTEVALNNANEILTANNSIIKIDLNGNLTFLNPFAEKFFGYASDEILGKSIVGTILPRTEEDGIFSADRLKLFLENPENFEFREVRSILKDNTSKWVAWTNKPIYDKNGKIVEILSVGMDITSLKKTEQKLASEKAIAQMYFDIAGVMLIVLDENLKLSKINRKGIQLLGYDETEVVGLDWCENFIQEKDRSSIRKELEKVRQGKNEFNKNYILDKRGKKKLIFWHNAPIINEQGEFRGILSSGEDITEQKKAEKKLIQQKAVKTLKDQMF</sequence>
<dbReference type="Pfam" id="PF00989">
    <property type="entry name" value="PAS"/>
    <property type="match status" value="1"/>
</dbReference>
<dbReference type="EC" id="2.7.13.3" evidence="2"/>
<feature type="domain" description="PAC" evidence="7">
    <location>
        <begin position="358"/>
        <end position="411"/>
    </location>
</feature>
<keyword evidence="9" id="KW-1185">Reference proteome</keyword>
<evidence type="ECO:0000313" key="9">
    <source>
        <dbReference type="Proteomes" id="UP001208689"/>
    </source>
</evidence>
<evidence type="ECO:0000256" key="3">
    <source>
        <dbReference type="ARBA" id="ARBA00022553"/>
    </source>
</evidence>
<dbReference type="SMART" id="SM00091">
    <property type="entry name" value="PAS"/>
    <property type="match status" value="2"/>
</dbReference>
<keyword evidence="4" id="KW-0808">Transferase</keyword>
<organism evidence="8 9">
    <name type="scientific">Candidatus Lokiarchaeum ossiferum</name>
    <dbReference type="NCBI Taxonomy" id="2951803"/>
    <lineage>
        <taxon>Archaea</taxon>
        <taxon>Promethearchaeati</taxon>
        <taxon>Promethearchaeota</taxon>
        <taxon>Promethearchaeia</taxon>
        <taxon>Promethearchaeales</taxon>
        <taxon>Promethearchaeaceae</taxon>
        <taxon>Candidatus Lokiarchaeum</taxon>
    </lineage>
</organism>
<protein>
    <recommendedName>
        <fullName evidence="2">histidine kinase</fullName>
        <ecNumber evidence="2">2.7.13.3</ecNumber>
    </recommendedName>
</protein>
<dbReference type="SUPFAM" id="SSF55785">
    <property type="entry name" value="PYP-like sensor domain (PAS domain)"/>
    <property type="match status" value="2"/>
</dbReference>
<keyword evidence="5" id="KW-0418">Kinase</keyword>
<accession>A0ABY6HRA6</accession>
<evidence type="ECO:0000256" key="4">
    <source>
        <dbReference type="ARBA" id="ARBA00022679"/>
    </source>
</evidence>
<dbReference type="InterPro" id="IPR000014">
    <property type="entry name" value="PAS"/>
</dbReference>
<dbReference type="PROSITE" id="PS50113">
    <property type="entry name" value="PAC"/>
    <property type="match status" value="2"/>
</dbReference>
<proteinExistence type="predicted"/>
<name>A0ABY6HRA6_9ARCH</name>
<dbReference type="CDD" id="cd00130">
    <property type="entry name" value="PAS"/>
    <property type="match status" value="2"/>
</dbReference>
<dbReference type="InterPro" id="IPR013767">
    <property type="entry name" value="PAS_fold"/>
</dbReference>
<dbReference type="InterPro" id="IPR000700">
    <property type="entry name" value="PAS-assoc_C"/>
</dbReference>
<dbReference type="PROSITE" id="PS50112">
    <property type="entry name" value="PAS"/>
    <property type="match status" value="2"/>
</dbReference>